<comment type="similarity">
    <text evidence="2">Belongs to the CobT family.</text>
</comment>
<dbReference type="InterPro" id="IPR023195">
    <property type="entry name" value="Nict_dMeBzImd_PRibTrfase_N"/>
</dbReference>
<dbReference type="PANTHER" id="PTHR43463:SF1">
    <property type="entry name" value="NICOTINATE-NUCLEOTIDE--DIMETHYLBENZIMIDAZOLE PHOSPHORIBOSYLTRANSFERASE"/>
    <property type="match status" value="1"/>
</dbReference>
<dbReference type="InterPro" id="IPR027417">
    <property type="entry name" value="P-loop_NTPase"/>
</dbReference>
<feature type="region of interest" description="Disordered" evidence="10">
    <location>
        <begin position="182"/>
        <end position="332"/>
    </location>
</feature>
<dbReference type="AlphaFoldDB" id="A0A1I4UPF0"/>
<feature type="compositionally biased region" description="Low complexity" evidence="10">
    <location>
        <begin position="252"/>
        <end position="265"/>
    </location>
</feature>
<keyword evidence="7 11" id="KW-0808">Transferase</keyword>
<dbReference type="EMBL" id="FOUY01000004">
    <property type="protein sequence ID" value="SFM90600.1"/>
    <property type="molecule type" value="Genomic_DNA"/>
</dbReference>
<protein>
    <recommendedName>
        <fullName evidence="4">Nicotinate-nucleotide--dimethylbenzimidazole phosphoribosyltransferase</fullName>
        <ecNumber evidence="3">2.4.2.21</ecNumber>
    </recommendedName>
    <alternativeName>
        <fullName evidence="8">N(1)-alpha-phosphoribosyltransferase</fullName>
    </alternativeName>
</protein>
<dbReference type="SUPFAM" id="SSF52733">
    <property type="entry name" value="Nicotinate mononucleotide:5,6-dimethylbenzimidazole phosphoribosyltransferase (CobT)"/>
    <property type="match status" value="1"/>
</dbReference>
<evidence type="ECO:0000256" key="8">
    <source>
        <dbReference type="ARBA" id="ARBA00030686"/>
    </source>
</evidence>
<dbReference type="Gene3D" id="3.40.50.10210">
    <property type="match status" value="1"/>
</dbReference>
<dbReference type="InterPro" id="IPR003203">
    <property type="entry name" value="CobU/CobP"/>
</dbReference>
<dbReference type="NCBIfam" id="NF000996">
    <property type="entry name" value="PRK00105.1"/>
    <property type="match status" value="1"/>
</dbReference>
<proteinExistence type="inferred from homology"/>
<dbReference type="UniPathway" id="UPA00148">
    <property type="reaction ID" value="UER00236"/>
</dbReference>
<dbReference type="Pfam" id="PF02283">
    <property type="entry name" value="CobU"/>
    <property type="match status" value="1"/>
</dbReference>
<sequence>MCPVNAMLVIGGTRSGKSRYAEGRFGEETAVRYLATARRVPGDTEWDARIAAHARRRPSSWTTEEITSGPALAAALATAGPVLVDDLATWLTGVLDDAGAWERSGELPEVDDAVAGLVRAVAAAPGPLVLVSAETGLGVVPDSRAGRLFRDRLGELNAAIAAVCAETVLVVAGRPLRLPPAGAEPTPGAVGSSATGHDAAAAAEAPAASSGHRPGPDTAATPAPQPSPAGGPGTAVAGVPTPAVDTPPAPPVGASSPAPPVGASSPAPPAPASSPAPAAASDVASPTGDVAGTPAGVPGTVSPAASAASAAGSPGTGAADADDPIVPAAVGRPDLRSRREAVALVDGLAIPPGGLGRLGELGVWLASCQAGCPPRPPLDARVVLLAADHGIAAAGVSAYPPEVSAARASAAAAGRLPVTVAARAAGAAVRTVDVGLAAGADGVESGHLVTRGTGRIDREDALSPEQAEAAWRTGRRLADEEIDAGADVLVPASLAVGATTPAATLVAALTGTEPVAVVGRASGIDDQAWMRKAVAIRDALRRARPHLRDPLALLRTVGGTDLIVLAGFLARAAGRRVPAVLDGLAVGAAALLAEELAPGAKAWWLAAQPSTEPGGALVLEHLSLTPVLDLAVRTEDGTAGVAVLPLLESAARLLAETGTADGTGIVPGDATATAGAGR</sequence>
<dbReference type="Gene3D" id="1.10.1610.10">
    <property type="match status" value="1"/>
</dbReference>
<dbReference type="STRING" id="260086.SAMN05216207_1004199"/>
<gene>
    <name evidence="11" type="ORF">SAMN05216207_1004199</name>
</gene>
<dbReference type="UniPathway" id="UPA00061">
    <property type="reaction ID" value="UER00516"/>
</dbReference>
<evidence type="ECO:0000256" key="1">
    <source>
        <dbReference type="ARBA" id="ARBA00005049"/>
    </source>
</evidence>
<keyword evidence="5" id="KW-0169">Cobalamin biosynthesis</keyword>
<feature type="compositionally biased region" description="Low complexity" evidence="10">
    <location>
        <begin position="275"/>
        <end position="286"/>
    </location>
</feature>
<dbReference type="Pfam" id="PF02277">
    <property type="entry name" value="DBI_PRT"/>
    <property type="match status" value="1"/>
</dbReference>
<evidence type="ECO:0000256" key="9">
    <source>
        <dbReference type="ARBA" id="ARBA00047340"/>
    </source>
</evidence>
<dbReference type="GO" id="GO:0000166">
    <property type="term" value="F:nucleotide binding"/>
    <property type="evidence" value="ECO:0007669"/>
    <property type="project" value="InterPro"/>
</dbReference>
<comment type="catalytic activity">
    <reaction evidence="9">
        <text>5,6-dimethylbenzimidazole + nicotinate beta-D-ribonucleotide = alpha-ribazole 5'-phosphate + nicotinate + H(+)</text>
        <dbReference type="Rhea" id="RHEA:11196"/>
        <dbReference type="ChEBI" id="CHEBI:15378"/>
        <dbReference type="ChEBI" id="CHEBI:15890"/>
        <dbReference type="ChEBI" id="CHEBI:32544"/>
        <dbReference type="ChEBI" id="CHEBI:57502"/>
        <dbReference type="ChEBI" id="CHEBI:57918"/>
        <dbReference type="EC" id="2.4.2.21"/>
    </reaction>
</comment>
<evidence type="ECO:0000256" key="5">
    <source>
        <dbReference type="ARBA" id="ARBA00022573"/>
    </source>
</evidence>
<evidence type="ECO:0000256" key="10">
    <source>
        <dbReference type="SAM" id="MobiDB-lite"/>
    </source>
</evidence>
<keyword evidence="11" id="KW-0418">Kinase</keyword>
<dbReference type="SUPFAM" id="SSF52540">
    <property type="entry name" value="P-loop containing nucleoside triphosphate hydrolases"/>
    <property type="match status" value="1"/>
</dbReference>
<evidence type="ECO:0000256" key="7">
    <source>
        <dbReference type="ARBA" id="ARBA00022679"/>
    </source>
</evidence>
<dbReference type="GO" id="GO:0008939">
    <property type="term" value="F:nicotinate-nucleotide-dimethylbenzimidazole phosphoribosyltransferase activity"/>
    <property type="evidence" value="ECO:0007669"/>
    <property type="project" value="UniProtKB-EC"/>
</dbReference>
<dbReference type="InterPro" id="IPR036087">
    <property type="entry name" value="Nict_dMeBzImd_PRibTrfase_sf"/>
</dbReference>
<dbReference type="Gene3D" id="3.40.50.300">
    <property type="entry name" value="P-loop containing nucleotide triphosphate hydrolases"/>
    <property type="match status" value="1"/>
</dbReference>
<dbReference type="Proteomes" id="UP000199614">
    <property type="component" value="Unassembled WGS sequence"/>
</dbReference>
<keyword evidence="6" id="KW-0328">Glycosyltransferase</keyword>
<keyword evidence="11" id="KW-0548">Nucleotidyltransferase</keyword>
<comment type="pathway">
    <text evidence="1">Nucleoside biosynthesis; alpha-ribazole biosynthesis; alpha-ribazole from 5,6-dimethylbenzimidazole: step 1/2.</text>
</comment>
<keyword evidence="12" id="KW-1185">Reference proteome</keyword>
<evidence type="ECO:0000256" key="6">
    <source>
        <dbReference type="ARBA" id="ARBA00022676"/>
    </source>
</evidence>
<dbReference type="CDD" id="cd02439">
    <property type="entry name" value="DMB-PRT_CobT"/>
    <property type="match status" value="1"/>
</dbReference>
<organism evidence="11 12">
    <name type="scientific">Pseudonocardia ammonioxydans</name>
    <dbReference type="NCBI Taxonomy" id="260086"/>
    <lineage>
        <taxon>Bacteria</taxon>
        <taxon>Bacillati</taxon>
        <taxon>Actinomycetota</taxon>
        <taxon>Actinomycetes</taxon>
        <taxon>Pseudonocardiales</taxon>
        <taxon>Pseudonocardiaceae</taxon>
        <taxon>Pseudonocardia</taxon>
    </lineage>
</organism>
<feature type="compositionally biased region" description="Low complexity" evidence="10">
    <location>
        <begin position="297"/>
        <end position="330"/>
    </location>
</feature>
<evidence type="ECO:0000256" key="3">
    <source>
        <dbReference type="ARBA" id="ARBA00011991"/>
    </source>
</evidence>
<evidence type="ECO:0000313" key="11">
    <source>
        <dbReference type="EMBL" id="SFM90600.1"/>
    </source>
</evidence>
<name>A0A1I4UPF0_PSUAM</name>
<dbReference type="GO" id="GO:0016779">
    <property type="term" value="F:nucleotidyltransferase activity"/>
    <property type="evidence" value="ECO:0007669"/>
    <property type="project" value="UniProtKB-KW"/>
</dbReference>
<reference evidence="11 12" key="1">
    <citation type="submission" date="2016-10" db="EMBL/GenBank/DDBJ databases">
        <authorList>
            <person name="de Groot N.N."/>
        </authorList>
    </citation>
    <scope>NUCLEOTIDE SEQUENCE [LARGE SCALE GENOMIC DNA]</scope>
    <source>
        <strain evidence="11 12">CGMCC 4.1877</strain>
    </source>
</reference>
<evidence type="ECO:0000256" key="4">
    <source>
        <dbReference type="ARBA" id="ARBA00015486"/>
    </source>
</evidence>
<dbReference type="PANTHER" id="PTHR43463">
    <property type="entry name" value="NICOTINATE-NUCLEOTIDE--DIMETHYLBENZIMIDAZOLE PHOSPHORIBOSYLTRANSFERASE"/>
    <property type="match status" value="1"/>
</dbReference>
<dbReference type="GO" id="GO:0043752">
    <property type="term" value="F:adenosylcobinamide kinase activity"/>
    <property type="evidence" value="ECO:0007669"/>
    <property type="project" value="InterPro"/>
</dbReference>
<feature type="compositionally biased region" description="Low complexity" evidence="10">
    <location>
        <begin position="234"/>
        <end position="244"/>
    </location>
</feature>
<evidence type="ECO:0000313" key="12">
    <source>
        <dbReference type="Proteomes" id="UP000199614"/>
    </source>
</evidence>
<dbReference type="EC" id="2.4.2.21" evidence="3"/>
<accession>A0A1I4UPF0</accession>
<dbReference type="GO" id="GO:0009236">
    <property type="term" value="P:cobalamin biosynthetic process"/>
    <property type="evidence" value="ECO:0007669"/>
    <property type="project" value="UniProtKB-UniPathway"/>
</dbReference>
<feature type="compositionally biased region" description="Low complexity" evidence="10">
    <location>
        <begin position="192"/>
        <end position="222"/>
    </location>
</feature>
<dbReference type="InterPro" id="IPR003200">
    <property type="entry name" value="Nict_dMeBzImd_PRibTrfase"/>
</dbReference>
<evidence type="ECO:0000256" key="2">
    <source>
        <dbReference type="ARBA" id="ARBA00007110"/>
    </source>
</evidence>